<dbReference type="SUPFAM" id="SSF81301">
    <property type="entry name" value="Nucleotidyltransferase"/>
    <property type="match status" value="1"/>
</dbReference>
<evidence type="ECO:0000313" key="2">
    <source>
        <dbReference type="EMBL" id="AXK38886.1"/>
    </source>
</evidence>
<dbReference type="InterPro" id="IPR041633">
    <property type="entry name" value="Polbeta"/>
</dbReference>
<feature type="domain" description="Polymerase beta nucleotidyltransferase" evidence="1">
    <location>
        <begin position="107"/>
        <end position="156"/>
    </location>
</feature>
<dbReference type="Pfam" id="PF18765">
    <property type="entry name" value="Polbeta"/>
    <property type="match status" value="1"/>
</dbReference>
<dbReference type="InterPro" id="IPR043519">
    <property type="entry name" value="NT_sf"/>
</dbReference>
<evidence type="ECO:0000259" key="1">
    <source>
        <dbReference type="Pfam" id="PF18765"/>
    </source>
</evidence>
<dbReference type="Gene3D" id="3.30.460.10">
    <property type="entry name" value="Beta Polymerase, domain 2"/>
    <property type="match status" value="1"/>
</dbReference>
<protein>
    <submittedName>
        <fullName evidence="2">Transcriptional regulator</fullName>
    </submittedName>
</protein>
<dbReference type="InterPro" id="IPR036390">
    <property type="entry name" value="WH_DNA-bd_sf"/>
</dbReference>
<dbReference type="CDD" id="cd05403">
    <property type="entry name" value="NT_KNTase_like"/>
    <property type="match status" value="1"/>
</dbReference>
<dbReference type="GO" id="GO:0006355">
    <property type="term" value="P:regulation of DNA-templated transcription"/>
    <property type="evidence" value="ECO:0007669"/>
    <property type="project" value="UniProtKB-ARBA"/>
</dbReference>
<dbReference type="SUPFAM" id="SSF46785">
    <property type="entry name" value="Winged helix' DNA-binding domain"/>
    <property type="match status" value="1"/>
</dbReference>
<dbReference type="CDD" id="cd00090">
    <property type="entry name" value="HTH_ARSR"/>
    <property type="match status" value="1"/>
</dbReference>
<dbReference type="Gene3D" id="1.10.10.10">
    <property type="entry name" value="Winged helix-like DNA-binding domain superfamily/Winged helix DNA-binding domain"/>
    <property type="match status" value="1"/>
</dbReference>
<name>A0A345Y4N4_9NEIS</name>
<reference evidence="2 3" key="1">
    <citation type="submission" date="2018-07" db="EMBL/GenBank/DDBJ databases">
        <title>Crenobacter cavernae sp. nov., isolated from a karst cave.</title>
        <authorList>
            <person name="Zhu H."/>
        </authorList>
    </citation>
    <scope>NUCLEOTIDE SEQUENCE [LARGE SCALE GENOMIC DNA]</scope>
    <source>
        <strain evidence="2 3">K1W11S-77</strain>
    </source>
</reference>
<proteinExistence type="predicted"/>
<dbReference type="OrthoDB" id="8223306at2"/>
<evidence type="ECO:0000313" key="3">
    <source>
        <dbReference type="Proteomes" id="UP000254537"/>
    </source>
</evidence>
<dbReference type="Proteomes" id="UP000254537">
    <property type="component" value="Chromosome"/>
</dbReference>
<dbReference type="EMBL" id="CP031337">
    <property type="protein sequence ID" value="AXK38886.1"/>
    <property type="molecule type" value="Genomic_DNA"/>
</dbReference>
<dbReference type="InterPro" id="IPR011991">
    <property type="entry name" value="ArsR-like_HTH"/>
</dbReference>
<gene>
    <name evidence="2" type="ORF">DWG20_05255</name>
</gene>
<dbReference type="AlphaFoldDB" id="A0A345Y4N4"/>
<sequence>MGTKDRVTIAEALFTSAQQKVLGLLFGHADQSFYTNEIVRLAGIGIGSVHRELKRLAQAGLLTVSRVGNQTRYQANAASPVFEELRGLVVKTFGVADIVRQALLPLSDKIGVAFIYGSVAKGNEGAHSDIDVLLIGEDLAYSDVFTRLGEAESLLGRPVNPSVYSWPEWRRKLEEGNTFVQRVAQQAKIFLIGSEHELEQSR</sequence>
<organism evidence="2 3">
    <name type="scientific">Crenobacter cavernae</name>
    <dbReference type="NCBI Taxonomy" id="2290923"/>
    <lineage>
        <taxon>Bacteria</taxon>
        <taxon>Pseudomonadati</taxon>
        <taxon>Pseudomonadota</taxon>
        <taxon>Betaproteobacteria</taxon>
        <taxon>Neisseriales</taxon>
        <taxon>Neisseriaceae</taxon>
        <taxon>Crenobacter</taxon>
    </lineage>
</organism>
<accession>A0A345Y4N4</accession>
<dbReference type="KEGG" id="ccah:DWG20_05255"/>
<dbReference type="InterPro" id="IPR036388">
    <property type="entry name" value="WH-like_DNA-bd_sf"/>
</dbReference>
<dbReference type="RefSeq" id="WP_115432821.1">
    <property type="nucleotide sequence ID" value="NZ_CP031337.1"/>
</dbReference>